<dbReference type="Gene3D" id="3.30.1280.10">
    <property type="entry name" value="Phosphoribosylformylglycinamidine synthase subunit PurS"/>
    <property type="match status" value="1"/>
</dbReference>
<dbReference type="NCBIfam" id="NF004630">
    <property type="entry name" value="PRK05974.1"/>
    <property type="match status" value="1"/>
</dbReference>
<dbReference type="NCBIfam" id="TIGR00302">
    <property type="entry name" value="phosphoribosylformylglycinamidine synthase subunit PurS"/>
    <property type="match status" value="1"/>
</dbReference>
<dbReference type="EC" id="6.3.5.3" evidence="6"/>
<sequence length="83" mass="9225">MYKATITIRLKTSVLDPQGNAVKGSLHSLGYGEVRDVRIGKTMEVWLDTPDAGEAEGRVEAMCRELLANPVIEEYEFRLEKGA</sequence>
<comment type="catalytic activity">
    <reaction evidence="6">
        <text>N(2)-formyl-N(1)-(5-phospho-beta-D-ribosyl)glycinamide + L-glutamine + ATP + H2O = 2-formamido-N(1)-(5-O-phospho-beta-D-ribosyl)acetamidine + L-glutamate + ADP + phosphate + H(+)</text>
        <dbReference type="Rhea" id="RHEA:17129"/>
        <dbReference type="ChEBI" id="CHEBI:15377"/>
        <dbReference type="ChEBI" id="CHEBI:15378"/>
        <dbReference type="ChEBI" id="CHEBI:29985"/>
        <dbReference type="ChEBI" id="CHEBI:30616"/>
        <dbReference type="ChEBI" id="CHEBI:43474"/>
        <dbReference type="ChEBI" id="CHEBI:58359"/>
        <dbReference type="ChEBI" id="CHEBI:147286"/>
        <dbReference type="ChEBI" id="CHEBI:147287"/>
        <dbReference type="ChEBI" id="CHEBI:456216"/>
        <dbReference type="EC" id="6.3.5.3"/>
    </reaction>
</comment>
<dbReference type="GO" id="GO:0004642">
    <property type="term" value="F:phosphoribosylformylglycinamidine synthase activity"/>
    <property type="evidence" value="ECO:0007669"/>
    <property type="project" value="UniProtKB-UniRule"/>
</dbReference>
<dbReference type="GO" id="GO:0005737">
    <property type="term" value="C:cytoplasm"/>
    <property type="evidence" value="ECO:0007669"/>
    <property type="project" value="UniProtKB-SubCell"/>
</dbReference>
<evidence type="ECO:0000256" key="6">
    <source>
        <dbReference type="HAMAP-Rule" id="MF_01926"/>
    </source>
</evidence>
<dbReference type="InterPro" id="IPR003850">
    <property type="entry name" value="PurS"/>
</dbReference>
<keyword evidence="2 6" id="KW-0436">Ligase</keyword>
<evidence type="ECO:0000256" key="4">
    <source>
        <dbReference type="ARBA" id="ARBA00022755"/>
    </source>
</evidence>
<proteinExistence type="inferred from homology"/>
<dbReference type="OrthoDB" id="9799101at2"/>
<comment type="similarity">
    <text evidence="6">Belongs to the PurS family.</text>
</comment>
<dbReference type="EMBL" id="QBKR01000036">
    <property type="protein sequence ID" value="PTX50626.1"/>
    <property type="molecule type" value="Genomic_DNA"/>
</dbReference>
<dbReference type="Proteomes" id="UP000244240">
    <property type="component" value="Unassembled WGS sequence"/>
</dbReference>
<dbReference type="PANTHER" id="PTHR34696">
    <property type="entry name" value="PHOSPHORIBOSYLFORMYLGLYCINAMIDINE SYNTHASE SUBUNIT PURS"/>
    <property type="match status" value="1"/>
</dbReference>
<dbReference type="PANTHER" id="PTHR34696:SF1">
    <property type="entry name" value="PHOSPHORIBOSYLFORMYLGLYCINAMIDINE SYNTHASE SUBUNIT PURS"/>
    <property type="match status" value="1"/>
</dbReference>
<evidence type="ECO:0000256" key="1">
    <source>
        <dbReference type="ARBA" id="ARBA00022490"/>
    </source>
</evidence>
<gene>
    <name evidence="6" type="primary">purS</name>
    <name evidence="7" type="ORF">C8P63_1368</name>
</gene>
<comment type="caution">
    <text evidence="7">The sequence shown here is derived from an EMBL/GenBank/DDBJ whole genome shotgun (WGS) entry which is preliminary data.</text>
</comment>
<dbReference type="GO" id="GO:0005524">
    <property type="term" value="F:ATP binding"/>
    <property type="evidence" value="ECO:0007669"/>
    <property type="project" value="UniProtKB-UniRule"/>
</dbReference>
<name>A0A2T6B3H9_9BACL</name>
<dbReference type="SUPFAM" id="SSF82697">
    <property type="entry name" value="PurS-like"/>
    <property type="match status" value="1"/>
</dbReference>
<dbReference type="HAMAP" id="MF_01926">
    <property type="entry name" value="PurS"/>
    <property type="match status" value="1"/>
</dbReference>
<evidence type="ECO:0000256" key="5">
    <source>
        <dbReference type="ARBA" id="ARBA00022840"/>
    </source>
</evidence>
<dbReference type="InterPro" id="IPR036604">
    <property type="entry name" value="PurS-like_sf"/>
</dbReference>
<keyword evidence="5 6" id="KW-0067">ATP-binding</keyword>
<dbReference type="Pfam" id="PF02700">
    <property type="entry name" value="PurS"/>
    <property type="match status" value="1"/>
</dbReference>
<keyword evidence="1 6" id="KW-0963">Cytoplasm</keyword>
<comment type="pathway">
    <text evidence="6">Purine metabolism; IMP biosynthesis via de novo pathway; 5-amino-1-(5-phospho-D-ribosyl)imidazole from N(2)-formyl-N(1)-(5-phospho-D-ribosyl)glycinamide: step 1/2.</text>
</comment>
<comment type="function">
    <text evidence="6">Part of the phosphoribosylformylglycinamidine synthase complex involved in the purines biosynthetic pathway. Catalyzes the ATP-dependent conversion of formylglycinamide ribonucleotide (FGAR) and glutamine to yield formylglycinamidine ribonucleotide (FGAM) and glutamate. The FGAM synthase complex is composed of three subunits. PurQ produces an ammonia molecule by converting glutamine to glutamate. PurL transfers the ammonia molecule to FGAR to form FGAM in an ATP-dependent manner. PurS interacts with PurQ and PurL and is thought to assist in the transfer of the ammonia molecule from PurQ to PurL.</text>
</comment>
<evidence type="ECO:0000313" key="7">
    <source>
        <dbReference type="EMBL" id="PTX50626.1"/>
    </source>
</evidence>
<keyword evidence="3 6" id="KW-0547">Nucleotide-binding</keyword>
<evidence type="ECO:0000256" key="2">
    <source>
        <dbReference type="ARBA" id="ARBA00022598"/>
    </source>
</evidence>
<evidence type="ECO:0000313" key="8">
    <source>
        <dbReference type="Proteomes" id="UP000244240"/>
    </source>
</evidence>
<dbReference type="AlphaFoldDB" id="A0A2T6B3H9"/>
<comment type="subunit">
    <text evidence="6">Part of the FGAM synthase complex composed of 1 PurL, 1 PurQ and 2 PurS subunits.</text>
</comment>
<evidence type="ECO:0000256" key="3">
    <source>
        <dbReference type="ARBA" id="ARBA00022741"/>
    </source>
</evidence>
<accession>A0A2T6B3H9</accession>
<keyword evidence="8" id="KW-1185">Reference proteome</keyword>
<dbReference type="UniPathway" id="UPA00074">
    <property type="reaction ID" value="UER00128"/>
</dbReference>
<organism evidence="7 8">
    <name type="scientific">Melghirimyces profundicolus</name>
    <dbReference type="NCBI Taxonomy" id="1242148"/>
    <lineage>
        <taxon>Bacteria</taxon>
        <taxon>Bacillati</taxon>
        <taxon>Bacillota</taxon>
        <taxon>Bacilli</taxon>
        <taxon>Bacillales</taxon>
        <taxon>Thermoactinomycetaceae</taxon>
        <taxon>Melghirimyces</taxon>
    </lineage>
</organism>
<protein>
    <recommendedName>
        <fullName evidence="6">Phosphoribosylformylglycinamidine synthase subunit PurS</fullName>
        <shortName evidence="6">FGAM synthase</shortName>
        <ecNumber evidence="6">6.3.5.3</ecNumber>
    </recommendedName>
    <alternativeName>
        <fullName evidence="6">Formylglycinamide ribonucleotide amidotransferase subunit III</fullName>
        <shortName evidence="6">FGAR amidotransferase III</shortName>
        <shortName evidence="6">FGAR-AT III</shortName>
    </alternativeName>
    <alternativeName>
        <fullName evidence="6">Phosphoribosylformylglycinamidine synthase subunit III</fullName>
    </alternativeName>
</protein>
<comment type="subcellular location">
    <subcellularLocation>
        <location evidence="6">Cytoplasm</location>
    </subcellularLocation>
</comment>
<dbReference type="GO" id="GO:0006189">
    <property type="term" value="P:'de novo' IMP biosynthetic process"/>
    <property type="evidence" value="ECO:0007669"/>
    <property type="project" value="UniProtKB-UniRule"/>
</dbReference>
<reference evidence="7 8" key="1">
    <citation type="submission" date="2018-04" db="EMBL/GenBank/DDBJ databases">
        <title>Genomic Encyclopedia of Archaeal and Bacterial Type Strains, Phase II (KMG-II): from individual species to whole genera.</title>
        <authorList>
            <person name="Goeker M."/>
        </authorList>
    </citation>
    <scope>NUCLEOTIDE SEQUENCE [LARGE SCALE GENOMIC DNA]</scope>
    <source>
        <strain evidence="7 8">DSM 45787</strain>
    </source>
</reference>
<keyword evidence="4 6" id="KW-0658">Purine biosynthesis</keyword>